<evidence type="ECO:0000313" key="2">
    <source>
        <dbReference type="EMBL" id="KAH7301429.1"/>
    </source>
</evidence>
<name>A0A8T2RXX8_CERRI</name>
<evidence type="ECO:0000256" key="1">
    <source>
        <dbReference type="SAM" id="MobiDB-lite"/>
    </source>
</evidence>
<dbReference type="Proteomes" id="UP000825935">
    <property type="component" value="Chromosome 23"/>
</dbReference>
<feature type="compositionally biased region" description="Polar residues" evidence="1">
    <location>
        <begin position="711"/>
        <end position="736"/>
    </location>
</feature>
<comment type="caution">
    <text evidence="2">The sequence shown here is derived from an EMBL/GenBank/DDBJ whole genome shotgun (WGS) entry which is preliminary data.</text>
</comment>
<dbReference type="PANTHER" id="PTHR38371:SF1">
    <property type="entry name" value="RHO GTPASE-ACTIVATING PROTEIN"/>
    <property type="match status" value="1"/>
</dbReference>
<proteinExistence type="predicted"/>
<reference evidence="2 3" key="1">
    <citation type="submission" date="2021-08" db="EMBL/GenBank/DDBJ databases">
        <title>WGS assembly of Ceratopteris richardii.</title>
        <authorList>
            <person name="Marchant D.B."/>
            <person name="Chen G."/>
            <person name="Jenkins J."/>
            <person name="Shu S."/>
            <person name="Leebens-Mack J."/>
            <person name="Grimwood J."/>
            <person name="Schmutz J."/>
            <person name="Soltis P."/>
            <person name="Soltis D."/>
            <person name="Chen Z.-H."/>
        </authorList>
    </citation>
    <scope>NUCLEOTIDE SEQUENCE [LARGE SCALE GENOMIC DNA]</scope>
    <source>
        <strain evidence="2">Whitten #5841</strain>
        <tissue evidence="2">Leaf</tissue>
    </source>
</reference>
<feature type="region of interest" description="Disordered" evidence="1">
    <location>
        <begin position="661"/>
        <end position="793"/>
    </location>
</feature>
<feature type="compositionally biased region" description="Polar residues" evidence="1">
    <location>
        <begin position="589"/>
        <end position="602"/>
    </location>
</feature>
<sequence>MDDFDAPSFSLGLDEEITIGSQGRTLLQASNPFKIVHHNPNGDVTGKLGADIQKVQAASQMDSDSDFEIMPSVNTPRIMKRLQRKSGHSVLVPSANQQQACFGSPSIKDKGTPGAVINSSNEGKACLSRKNLLRKSAGCKAQTLPNMWRGLDVKVEGRSPLVKAGIGSSIESSEGRYKKSSELANIIHEKDLETVQGKQVAMPQVPSNGSAKPNLNGESVQAFHGISGDRIKHCEYKVAPENRYKLSCKDTSPTDGVHDQTDFRNDGITTNLLESYRKGLDGGKPSSCNPYSINSGSSEANTSKGNSEEVFINAGLLNDLPCEYSGHCKENPQQNSCRTVDHKRGISNVQSFDTCVESEENSANLLQKIPATQASDCLFAGAPGKVNNGTTFESKTTSLQSFWKSLNDRKADPCGAICVDDDEIENSSSEDNMGFQAQPAKKLSLSGQKLLSKSSVSSGVDVYHTPHITLGENVSKENTVNSRLSGSSTSYYTPQASIADAKTATDFTFRHSIPSSSTNYEVNQCHNVKNMPLNSSNQYMTDSLIKRCKNKLNDISSLKINLWPGDEGGTQVHPVFLNASEDAKESDQRSTPLHQPQASTSSCREEYGFPFDRVQKNDPRVANLLHLRFPHFLSLSALKTGNFGDVDHIFIDYENQFMGSKAASRESGPGNLKKQSRQKSAPVERKKAVQRNQRHAIADNDGWIQSGARHSVSSFKNSQNAGQASQNPYNDDTSITGPGHWITENGRRIYVTKDGRKLSGSSAYRQHMKDSGKHSKKTKKHRPRSKKQKRTTN</sequence>
<dbReference type="OrthoDB" id="1671977at2759"/>
<dbReference type="AlphaFoldDB" id="A0A8T2RXX8"/>
<feature type="region of interest" description="Disordered" evidence="1">
    <location>
        <begin position="279"/>
        <end position="304"/>
    </location>
</feature>
<feature type="compositionally biased region" description="Basic residues" evidence="1">
    <location>
        <begin position="774"/>
        <end position="793"/>
    </location>
</feature>
<dbReference type="PANTHER" id="PTHR38371">
    <property type="entry name" value="RHO GTPASE-ACTIVATING PROTEIN"/>
    <property type="match status" value="1"/>
</dbReference>
<feature type="compositionally biased region" description="Polar residues" evidence="1">
    <location>
        <begin position="286"/>
        <end position="304"/>
    </location>
</feature>
<organism evidence="2 3">
    <name type="scientific">Ceratopteris richardii</name>
    <name type="common">Triangle waterfern</name>
    <dbReference type="NCBI Taxonomy" id="49495"/>
    <lineage>
        <taxon>Eukaryota</taxon>
        <taxon>Viridiplantae</taxon>
        <taxon>Streptophyta</taxon>
        <taxon>Embryophyta</taxon>
        <taxon>Tracheophyta</taxon>
        <taxon>Polypodiopsida</taxon>
        <taxon>Polypodiidae</taxon>
        <taxon>Polypodiales</taxon>
        <taxon>Pteridineae</taxon>
        <taxon>Pteridaceae</taxon>
        <taxon>Parkerioideae</taxon>
        <taxon>Ceratopteris</taxon>
    </lineage>
</organism>
<evidence type="ECO:0000313" key="3">
    <source>
        <dbReference type="Proteomes" id="UP000825935"/>
    </source>
</evidence>
<dbReference type="EMBL" id="CM035428">
    <property type="protein sequence ID" value="KAH7301429.1"/>
    <property type="molecule type" value="Genomic_DNA"/>
</dbReference>
<feature type="region of interest" description="Disordered" evidence="1">
    <location>
        <begin position="582"/>
        <end position="602"/>
    </location>
</feature>
<feature type="compositionally biased region" description="Basic and acidic residues" evidence="1">
    <location>
        <begin position="745"/>
        <end position="757"/>
    </location>
</feature>
<accession>A0A8T2RXX8</accession>
<keyword evidence="3" id="KW-1185">Reference proteome</keyword>
<gene>
    <name evidence="2" type="ORF">KP509_23G026000</name>
</gene>
<protein>
    <submittedName>
        <fullName evidence="2">Uncharacterized protein</fullName>
    </submittedName>
</protein>